<gene>
    <name evidence="1" type="ORF">ULMA_26480</name>
</gene>
<proteinExistence type="predicted"/>
<protein>
    <submittedName>
        <fullName evidence="1">Uncharacterized protein</fullName>
    </submittedName>
</protein>
<evidence type="ECO:0000313" key="2">
    <source>
        <dbReference type="Proteomes" id="UP000326509"/>
    </source>
</evidence>
<keyword evidence="2" id="KW-1185">Reference proteome</keyword>
<dbReference type="EMBL" id="BKCG01000008">
    <property type="protein sequence ID" value="GER60540.1"/>
    <property type="molecule type" value="Genomic_DNA"/>
</dbReference>
<name>A0A5J4J3T1_9FLAO</name>
<sequence length="127" mass="14547">MTELEFLQAEIFKGLTNLNKKATEAKEYKFDESDFATILERAEYNGLGIYNITTWLKRTTFGTITHADQSKKATDSRWYHRAFLTMKTRQEGLTYAADFKVPAKLLARFSPVAVPVKPVTEVSTEEE</sequence>
<dbReference type="Proteomes" id="UP000326509">
    <property type="component" value="Unassembled WGS sequence"/>
</dbReference>
<reference evidence="1 2" key="1">
    <citation type="submission" date="2019-08" db="EMBL/GenBank/DDBJ databases">
        <title>Draft genome sequence of Ulvibacter marinus type strain NBRC 109484.</title>
        <authorList>
            <person name="Kawano K."/>
            <person name="Ushijima N."/>
            <person name="Kihara M."/>
            <person name="Itoh H."/>
        </authorList>
    </citation>
    <scope>NUCLEOTIDE SEQUENCE [LARGE SCALE GENOMIC DNA]</scope>
    <source>
        <strain evidence="1 2">NBRC 109484</strain>
    </source>
</reference>
<accession>A0A5J4J3T1</accession>
<evidence type="ECO:0000313" key="1">
    <source>
        <dbReference type="EMBL" id="GER60540.1"/>
    </source>
</evidence>
<dbReference type="RefSeq" id="WP_151674972.1">
    <property type="nucleotide sequence ID" value="NZ_BKCG01000008.1"/>
</dbReference>
<comment type="caution">
    <text evidence="1">The sequence shown here is derived from an EMBL/GenBank/DDBJ whole genome shotgun (WGS) entry which is preliminary data.</text>
</comment>
<organism evidence="1 2">
    <name type="scientific">Patiriisocius marinus</name>
    <dbReference type="NCBI Taxonomy" id="1397112"/>
    <lineage>
        <taxon>Bacteria</taxon>
        <taxon>Pseudomonadati</taxon>
        <taxon>Bacteroidota</taxon>
        <taxon>Flavobacteriia</taxon>
        <taxon>Flavobacteriales</taxon>
        <taxon>Flavobacteriaceae</taxon>
        <taxon>Patiriisocius</taxon>
    </lineage>
</organism>
<dbReference type="OrthoDB" id="7066022at2"/>
<dbReference type="AlphaFoldDB" id="A0A5J4J3T1"/>